<sequence>MMIPMMIGFSGASSTAAVLVAGEYTSPGVDSGLTGYENGGIGSLTPSITLGASTVTYLLNSWNWDGVTYTYQAAVVFTSASNPGATLWTNLSVGGNVKTSASATYSYVGTTAAWSWDSDSFAMTAPNAYDVIFT</sequence>
<dbReference type="EMBL" id="LR797298">
    <property type="protein sequence ID" value="CAB4200243.1"/>
    <property type="molecule type" value="Genomic_DNA"/>
</dbReference>
<organism evidence="2">
    <name type="scientific">uncultured Caudovirales phage</name>
    <dbReference type="NCBI Taxonomy" id="2100421"/>
    <lineage>
        <taxon>Viruses</taxon>
        <taxon>Duplodnaviria</taxon>
        <taxon>Heunggongvirae</taxon>
        <taxon>Uroviricota</taxon>
        <taxon>Caudoviricetes</taxon>
        <taxon>Peduoviridae</taxon>
        <taxon>Maltschvirus</taxon>
        <taxon>Maltschvirus maltsch</taxon>
    </lineage>
</organism>
<evidence type="ECO:0000313" key="2">
    <source>
        <dbReference type="EMBL" id="CAB4200243.1"/>
    </source>
</evidence>
<evidence type="ECO:0000313" key="3">
    <source>
        <dbReference type="EMBL" id="CAB5228802.1"/>
    </source>
</evidence>
<reference evidence="2" key="1">
    <citation type="submission" date="2020-05" db="EMBL/GenBank/DDBJ databases">
        <authorList>
            <person name="Chiriac C."/>
            <person name="Salcher M."/>
            <person name="Ghai R."/>
            <person name="Kavagutti S V."/>
        </authorList>
    </citation>
    <scope>NUCLEOTIDE SEQUENCE</scope>
</reference>
<dbReference type="EMBL" id="LR796879">
    <property type="protein sequence ID" value="CAB4171839.1"/>
    <property type="molecule type" value="Genomic_DNA"/>
</dbReference>
<name>A0A6J5S3G1_9CAUD</name>
<evidence type="ECO:0000313" key="1">
    <source>
        <dbReference type="EMBL" id="CAB4171839.1"/>
    </source>
</evidence>
<dbReference type="EMBL" id="LR798390">
    <property type="protein sequence ID" value="CAB5228802.1"/>
    <property type="molecule type" value="Genomic_DNA"/>
</dbReference>
<accession>A0A6J5S3G1</accession>
<proteinExistence type="predicted"/>
<protein>
    <submittedName>
        <fullName evidence="2">Uncharacterized protein</fullName>
    </submittedName>
</protein>
<gene>
    <name evidence="2" type="ORF">UFOVP1345_32</name>
    <name evidence="3" type="ORF">UFOVP1542_32</name>
    <name evidence="1" type="ORF">UFOVP920_32</name>
</gene>